<evidence type="ECO:0000313" key="9">
    <source>
        <dbReference type="EMBL" id="VDN48172.1"/>
    </source>
</evidence>
<dbReference type="RefSeq" id="WP_125137347.1">
    <property type="nucleotide sequence ID" value="NZ_LR130778.1"/>
</dbReference>
<keyword evidence="2 8" id="KW-0645">Protease</keyword>
<dbReference type="InterPro" id="IPR003738">
    <property type="entry name" value="SRAP"/>
</dbReference>
<evidence type="ECO:0000256" key="2">
    <source>
        <dbReference type="ARBA" id="ARBA00022670"/>
    </source>
</evidence>
<organism evidence="9 10">
    <name type="scientific">Petrocella atlantisensis</name>
    <dbReference type="NCBI Taxonomy" id="2173034"/>
    <lineage>
        <taxon>Bacteria</taxon>
        <taxon>Bacillati</taxon>
        <taxon>Bacillota</taxon>
        <taxon>Clostridia</taxon>
        <taxon>Lachnospirales</taxon>
        <taxon>Vallitaleaceae</taxon>
        <taxon>Petrocella</taxon>
    </lineage>
</organism>
<proteinExistence type="inferred from homology"/>
<dbReference type="SUPFAM" id="SSF143081">
    <property type="entry name" value="BB1717-like"/>
    <property type="match status" value="1"/>
</dbReference>
<dbReference type="Proteomes" id="UP000279029">
    <property type="component" value="Chromosome"/>
</dbReference>
<dbReference type="GO" id="GO:0106300">
    <property type="term" value="P:protein-DNA covalent cross-linking repair"/>
    <property type="evidence" value="ECO:0007669"/>
    <property type="project" value="InterPro"/>
</dbReference>
<accession>A0A3P7S0A8</accession>
<dbReference type="KEGG" id="cbar:PATL70BA_2280"/>
<keyword evidence="4 8" id="KW-0378">Hydrolase</keyword>
<dbReference type="EC" id="3.4.-.-" evidence="8"/>
<dbReference type="InterPro" id="IPR036590">
    <property type="entry name" value="SRAP-like"/>
</dbReference>
<evidence type="ECO:0000256" key="7">
    <source>
        <dbReference type="ARBA" id="ARBA00023239"/>
    </source>
</evidence>
<evidence type="ECO:0000256" key="8">
    <source>
        <dbReference type="RuleBase" id="RU364100"/>
    </source>
</evidence>
<sequence>MCGHVTLELDIQLLRDILNEAYGVKTMTLNHYKPRYNIAPSQPVLSVINDGVSNRAGYLKWGFVPSWSKDSSIGNKLFNARSETLALKPTFKDAFSTKRCLILASSFYEWQSHSSDKTPYRIALKESPLMPMAGLWSSYKTPDNTKIYTCTIITTQANDMIKNIHNRMPVILSPNQLNAWLNPKNKDVLALQSMLSPYASKSMTMHPVSTLVNNVKIDHEDCIRPL</sequence>
<keyword evidence="5" id="KW-0190">Covalent protein-DNA linkage</keyword>
<dbReference type="PANTHER" id="PTHR13604:SF0">
    <property type="entry name" value="ABASIC SITE PROCESSING PROTEIN HMCES"/>
    <property type="match status" value="1"/>
</dbReference>
<dbReference type="GO" id="GO:0003697">
    <property type="term" value="F:single-stranded DNA binding"/>
    <property type="evidence" value="ECO:0007669"/>
    <property type="project" value="InterPro"/>
</dbReference>
<dbReference type="PANTHER" id="PTHR13604">
    <property type="entry name" value="DC12-RELATED"/>
    <property type="match status" value="1"/>
</dbReference>
<keyword evidence="7" id="KW-0456">Lyase</keyword>
<evidence type="ECO:0000256" key="3">
    <source>
        <dbReference type="ARBA" id="ARBA00022763"/>
    </source>
</evidence>
<dbReference type="AlphaFoldDB" id="A0A3P7S0A8"/>
<dbReference type="GO" id="GO:0016829">
    <property type="term" value="F:lyase activity"/>
    <property type="evidence" value="ECO:0007669"/>
    <property type="project" value="UniProtKB-KW"/>
</dbReference>
<name>A0A3P7S0A8_9FIRM</name>
<protein>
    <recommendedName>
        <fullName evidence="8">Abasic site processing protein</fullName>
        <ecNumber evidence="8">3.4.-.-</ecNumber>
    </recommendedName>
</protein>
<dbReference type="Gene3D" id="3.90.1680.10">
    <property type="entry name" value="SOS response associated peptidase-like"/>
    <property type="match status" value="1"/>
</dbReference>
<keyword evidence="6" id="KW-0238">DNA-binding</keyword>
<evidence type="ECO:0000256" key="4">
    <source>
        <dbReference type="ARBA" id="ARBA00022801"/>
    </source>
</evidence>
<dbReference type="GO" id="GO:0006508">
    <property type="term" value="P:proteolysis"/>
    <property type="evidence" value="ECO:0007669"/>
    <property type="project" value="UniProtKB-KW"/>
</dbReference>
<keyword evidence="3" id="KW-0227">DNA damage</keyword>
<reference evidence="9 10" key="1">
    <citation type="submission" date="2018-09" db="EMBL/GenBank/DDBJ databases">
        <authorList>
            <person name="Postec A."/>
        </authorList>
    </citation>
    <scope>NUCLEOTIDE SEQUENCE [LARGE SCALE GENOMIC DNA]</scope>
    <source>
        <strain evidence="9">70B-A</strain>
    </source>
</reference>
<evidence type="ECO:0000256" key="5">
    <source>
        <dbReference type="ARBA" id="ARBA00023124"/>
    </source>
</evidence>
<dbReference type="OrthoDB" id="9782620at2"/>
<dbReference type="EMBL" id="LR130778">
    <property type="protein sequence ID" value="VDN48172.1"/>
    <property type="molecule type" value="Genomic_DNA"/>
</dbReference>
<dbReference type="GO" id="GO:0008233">
    <property type="term" value="F:peptidase activity"/>
    <property type="evidence" value="ECO:0007669"/>
    <property type="project" value="UniProtKB-KW"/>
</dbReference>
<evidence type="ECO:0000256" key="6">
    <source>
        <dbReference type="ARBA" id="ARBA00023125"/>
    </source>
</evidence>
<keyword evidence="10" id="KW-1185">Reference proteome</keyword>
<gene>
    <name evidence="9" type="primary">yoqW</name>
    <name evidence="9" type="ORF">PATL70BA_2280</name>
</gene>
<evidence type="ECO:0000313" key="10">
    <source>
        <dbReference type="Proteomes" id="UP000279029"/>
    </source>
</evidence>
<comment type="similarity">
    <text evidence="1 8">Belongs to the SOS response-associated peptidase family.</text>
</comment>
<dbReference type="Pfam" id="PF02586">
    <property type="entry name" value="SRAP"/>
    <property type="match status" value="1"/>
</dbReference>
<evidence type="ECO:0000256" key="1">
    <source>
        <dbReference type="ARBA" id="ARBA00008136"/>
    </source>
</evidence>